<evidence type="ECO:0000313" key="1">
    <source>
        <dbReference type="EMBL" id="GIO51823.1"/>
    </source>
</evidence>
<dbReference type="EMBL" id="BORU01000001">
    <property type="protein sequence ID" value="GIO51823.1"/>
    <property type="molecule type" value="Genomic_DNA"/>
</dbReference>
<reference evidence="1 2" key="1">
    <citation type="submission" date="2021-03" db="EMBL/GenBank/DDBJ databases">
        <title>Antimicrobial resistance genes in bacteria isolated from Japanese honey, and their potential for conferring macrolide and lincosamide resistance in the American foulbrood pathogen Paenibacillus larvae.</title>
        <authorList>
            <person name="Okamoto M."/>
            <person name="Kumagai M."/>
            <person name="Kanamori H."/>
            <person name="Takamatsu D."/>
        </authorList>
    </citation>
    <scope>NUCLEOTIDE SEQUENCE [LARGE SCALE GENOMIC DNA]</scope>
    <source>
        <strain evidence="1 2">J21TS7</strain>
    </source>
</reference>
<comment type="caution">
    <text evidence="1">The sequence shown here is derived from an EMBL/GenBank/DDBJ whole genome shotgun (WGS) entry which is preliminary data.</text>
</comment>
<gene>
    <name evidence="1" type="ORF">J21TS7_01410</name>
</gene>
<organism evidence="1 2">
    <name type="scientific">Paenibacillus cineris</name>
    <dbReference type="NCBI Taxonomy" id="237530"/>
    <lineage>
        <taxon>Bacteria</taxon>
        <taxon>Bacillati</taxon>
        <taxon>Bacillota</taxon>
        <taxon>Bacilli</taxon>
        <taxon>Bacillales</taxon>
        <taxon>Paenibacillaceae</taxon>
        <taxon>Paenibacillus</taxon>
    </lineage>
</organism>
<proteinExistence type="predicted"/>
<keyword evidence="2" id="KW-1185">Reference proteome</keyword>
<dbReference type="Proteomes" id="UP000676601">
    <property type="component" value="Unassembled WGS sequence"/>
</dbReference>
<evidence type="ECO:0000313" key="2">
    <source>
        <dbReference type="Proteomes" id="UP000676601"/>
    </source>
</evidence>
<protein>
    <submittedName>
        <fullName evidence="1">Uncharacterized protein</fullName>
    </submittedName>
</protein>
<accession>A0ABQ4L796</accession>
<sequence>MSGAGWDGFGGRAMKSVKFLEKCFKEDLKSVPKLSIIKVVVSTERCRVLTRIVNQTLTAAQHTK</sequence>
<name>A0ABQ4L796_9BACL</name>